<evidence type="ECO:0000313" key="2">
    <source>
        <dbReference type="Proteomes" id="UP000708576"/>
    </source>
</evidence>
<accession>A0ABS5K1S1</accession>
<organism evidence="1 2">
    <name type="scientific">Carboxylicivirga linearis</name>
    <dbReference type="NCBI Taxonomy" id="1628157"/>
    <lineage>
        <taxon>Bacteria</taxon>
        <taxon>Pseudomonadati</taxon>
        <taxon>Bacteroidota</taxon>
        <taxon>Bacteroidia</taxon>
        <taxon>Marinilabiliales</taxon>
        <taxon>Marinilabiliaceae</taxon>
        <taxon>Carboxylicivirga</taxon>
    </lineage>
</organism>
<dbReference type="EMBL" id="JAGUCO010000023">
    <property type="protein sequence ID" value="MBS2100481.1"/>
    <property type="molecule type" value="Genomic_DNA"/>
</dbReference>
<protein>
    <recommendedName>
        <fullName evidence="3">Adhesin domain-containing protein</fullName>
    </recommendedName>
</protein>
<dbReference type="Proteomes" id="UP000708576">
    <property type="component" value="Unassembled WGS sequence"/>
</dbReference>
<comment type="caution">
    <text evidence="1">The sequence shown here is derived from an EMBL/GenBank/DDBJ whole genome shotgun (WGS) entry which is preliminary data.</text>
</comment>
<evidence type="ECO:0008006" key="3">
    <source>
        <dbReference type="Google" id="ProtNLM"/>
    </source>
</evidence>
<reference evidence="1 2" key="1">
    <citation type="journal article" date="2015" name="Int. J. Syst. Evol. Microbiol.">
        <title>Carboxylicivirga linearis sp. nov., isolated from a sea cucumber culture pond.</title>
        <authorList>
            <person name="Wang F.Q."/>
            <person name="Zhou Y.X."/>
            <person name="Lin X.Z."/>
            <person name="Chen G.J."/>
            <person name="Du Z.J."/>
        </authorList>
    </citation>
    <scope>NUCLEOTIDE SEQUENCE [LARGE SCALE GENOMIC DNA]</scope>
    <source>
        <strain evidence="1 2">FB218</strain>
    </source>
</reference>
<proteinExistence type="predicted"/>
<sequence length="362" mass="41412">MSYKSIYILLLFCALQGRWLMAQSYTETIKHHRTEYVTPTATLEVINKYGNIHVSTWDEDSVSIAIEFFISEKNESRFNKIKENVNFKISGNSSFLSAETVFGSKYSSFFSNLKEATNLMSSNKSSHIDYFIKVPEYINLKINNRYGNIFIPDLQGNISIELSNGDFQAKKISGSNILNLAFGNIIIEQLEQATLNLNFTEVQIDKALQLDISSKSSKITIKDCNLIKLQSKRDEYQIDHIGFLFGDTYFSKMNIMALDTEFNMIMKYGDLSHLGINPAFKLVRINSEYANCNLLLNNPVAYRSTIKGPKSNIELSSSMIEPSKDWKEKVQYEPVSFYYKEPNAKEKVQINISDATLKINHK</sequence>
<evidence type="ECO:0000313" key="1">
    <source>
        <dbReference type="EMBL" id="MBS2100481.1"/>
    </source>
</evidence>
<name>A0ABS5K1S1_9BACT</name>
<dbReference type="RefSeq" id="WP_212218403.1">
    <property type="nucleotide sequence ID" value="NZ_JAGUCO010000023.1"/>
</dbReference>
<keyword evidence="2" id="KW-1185">Reference proteome</keyword>
<gene>
    <name evidence="1" type="ORF">KEM10_19500</name>
</gene>